<accession>A0ACC3TUM0</accession>
<dbReference type="EMBL" id="MU970047">
    <property type="protein sequence ID" value="KAK9324745.1"/>
    <property type="molecule type" value="Genomic_DNA"/>
</dbReference>
<evidence type="ECO:0000313" key="2">
    <source>
        <dbReference type="Proteomes" id="UP001489719"/>
    </source>
</evidence>
<dbReference type="Proteomes" id="UP001489719">
    <property type="component" value="Unassembled WGS sequence"/>
</dbReference>
<proteinExistence type="predicted"/>
<sequence>MMMNEMPPSGADTTQQDPEEENMGGPGQEVQIDELTKAMVEDDVDVMAQFMPMDL</sequence>
<reference evidence="2" key="1">
    <citation type="journal article" date="2024" name="Front. Bioeng. Biotechnol.">
        <title>Genome-scale model development and genomic sequencing of the oleaginous clade Lipomyces.</title>
        <authorList>
            <person name="Czajka J.J."/>
            <person name="Han Y."/>
            <person name="Kim J."/>
            <person name="Mondo S.J."/>
            <person name="Hofstad B.A."/>
            <person name="Robles A."/>
            <person name="Haridas S."/>
            <person name="Riley R."/>
            <person name="LaButti K."/>
            <person name="Pangilinan J."/>
            <person name="Andreopoulos W."/>
            <person name="Lipzen A."/>
            <person name="Yan J."/>
            <person name="Wang M."/>
            <person name="Ng V."/>
            <person name="Grigoriev I.V."/>
            <person name="Spatafora J.W."/>
            <person name="Magnuson J.K."/>
            <person name="Baker S.E."/>
            <person name="Pomraning K.R."/>
        </authorList>
    </citation>
    <scope>NUCLEOTIDE SEQUENCE [LARGE SCALE GENOMIC DNA]</scope>
    <source>
        <strain evidence="2">CBS 10300</strain>
    </source>
</reference>
<organism evidence="1 2">
    <name type="scientific">Lipomyces orientalis</name>
    <dbReference type="NCBI Taxonomy" id="1233043"/>
    <lineage>
        <taxon>Eukaryota</taxon>
        <taxon>Fungi</taxon>
        <taxon>Dikarya</taxon>
        <taxon>Ascomycota</taxon>
        <taxon>Saccharomycotina</taxon>
        <taxon>Lipomycetes</taxon>
        <taxon>Lipomycetales</taxon>
        <taxon>Lipomycetaceae</taxon>
        <taxon>Lipomyces</taxon>
    </lineage>
</organism>
<gene>
    <name evidence="1" type="ORF">V1517DRAFT_336653</name>
</gene>
<protein>
    <submittedName>
        <fullName evidence="1">Uncharacterized protein</fullName>
    </submittedName>
</protein>
<name>A0ACC3TUM0_9ASCO</name>
<feature type="non-terminal residue" evidence="1">
    <location>
        <position position="55"/>
    </location>
</feature>
<comment type="caution">
    <text evidence="1">The sequence shown here is derived from an EMBL/GenBank/DDBJ whole genome shotgun (WGS) entry which is preliminary data.</text>
</comment>
<evidence type="ECO:0000313" key="1">
    <source>
        <dbReference type="EMBL" id="KAK9324745.1"/>
    </source>
</evidence>
<keyword evidence="2" id="KW-1185">Reference proteome</keyword>